<dbReference type="PANTHER" id="PTHR11102:SF160">
    <property type="entry name" value="ERAD-ASSOCIATED E3 UBIQUITIN-PROTEIN LIGASE COMPONENT HRD3"/>
    <property type="match status" value="1"/>
</dbReference>
<dbReference type="AlphaFoldDB" id="A0A1C7PF63"/>
<dbReference type="InterPro" id="IPR011990">
    <property type="entry name" value="TPR-like_helical_dom_sf"/>
</dbReference>
<sequence length="292" mass="32574">MMKSIPAICLLPLIFASCGDADKTSGKEEQTLLAKGQEEFNKAKIEAEKVKQGAEEAMAPMIEWTRKAAEKGHKDAQIALSGLYYFGRNELPRQAEKAKEWFEKAAAQGWIEARYYLGRMYAEGDGVKRDMDEALRQWSIAAQGGIAEAQYQLGLFYIQGKETFEQGIYWLKQAANGTVADASLALGKIYANGLGPIQPQKQEATKWYRQAAEYGNKQGQFIYGLMCMEGAGTAKDEKQGFSYIQLAAGQDYLPAVHQLIRCYKEGIGTPVDEDKARAWEQRAQELEAKQPE</sequence>
<dbReference type="PROSITE" id="PS51257">
    <property type="entry name" value="PROKAR_LIPOPROTEIN"/>
    <property type="match status" value="1"/>
</dbReference>
<dbReference type="InterPro" id="IPR050767">
    <property type="entry name" value="Sel1_AlgK"/>
</dbReference>
<accession>A0A1C7PF63</accession>
<dbReference type="PATRIC" id="fig|1679444.3.peg.1015"/>
<keyword evidence="2" id="KW-1185">Reference proteome</keyword>
<dbReference type="SUPFAM" id="SSF81901">
    <property type="entry name" value="HCP-like"/>
    <property type="match status" value="2"/>
</dbReference>
<reference evidence="2" key="1">
    <citation type="submission" date="2016-09" db="EMBL/GenBank/DDBJ databases">
        <authorList>
            <person name="Koehorst J."/>
        </authorList>
    </citation>
    <scope>NUCLEOTIDE SEQUENCE [LARGE SCALE GENOMIC DNA]</scope>
</reference>
<name>A0A1C7PF63_9BACT</name>
<dbReference type="RefSeq" id="WP_067776953.1">
    <property type="nucleotide sequence ID" value="NZ_LIGX01000032.1"/>
</dbReference>
<dbReference type="Proteomes" id="UP000176204">
    <property type="component" value="Chromosome I"/>
</dbReference>
<dbReference type="SMART" id="SM00671">
    <property type="entry name" value="SEL1"/>
    <property type="match status" value="6"/>
</dbReference>
<proteinExistence type="predicted"/>
<dbReference type="OrthoDB" id="8795392at2"/>
<organism evidence="1 2">
    <name type="scientific">Akkermansia glycaniphila</name>
    <dbReference type="NCBI Taxonomy" id="1679444"/>
    <lineage>
        <taxon>Bacteria</taxon>
        <taxon>Pseudomonadati</taxon>
        <taxon>Verrucomicrobiota</taxon>
        <taxon>Verrucomicrobiia</taxon>
        <taxon>Verrucomicrobiales</taxon>
        <taxon>Akkermansiaceae</taxon>
        <taxon>Akkermansia</taxon>
    </lineage>
</organism>
<evidence type="ECO:0000313" key="1">
    <source>
        <dbReference type="EMBL" id="SEH77838.1"/>
    </source>
</evidence>
<gene>
    <name evidence="1" type="ORF">PYTT_0678</name>
</gene>
<dbReference type="KEGG" id="agl:PYTT_0678"/>
<dbReference type="Pfam" id="PF08238">
    <property type="entry name" value="Sel1"/>
    <property type="match status" value="7"/>
</dbReference>
<dbReference type="Gene3D" id="1.25.40.10">
    <property type="entry name" value="Tetratricopeptide repeat domain"/>
    <property type="match status" value="2"/>
</dbReference>
<dbReference type="EMBL" id="LT629973">
    <property type="protein sequence ID" value="SEH77838.1"/>
    <property type="molecule type" value="Genomic_DNA"/>
</dbReference>
<dbReference type="PANTHER" id="PTHR11102">
    <property type="entry name" value="SEL-1-LIKE PROTEIN"/>
    <property type="match status" value="1"/>
</dbReference>
<protein>
    <submittedName>
        <fullName evidence="1">Sel1 repeat</fullName>
    </submittedName>
</protein>
<dbReference type="InterPro" id="IPR006597">
    <property type="entry name" value="Sel1-like"/>
</dbReference>
<dbReference type="STRING" id="1679444.PYTT_0678"/>
<evidence type="ECO:0000313" key="2">
    <source>
        <dbReference type="Proteomes" id="UP000176204"/>
    </source>
</evidence>